<dbReference type="Gene3D" id="3.90.226.10">
    <property type="entry name" value="2-enoyl-CoA Hydratase, Chain A, domain 1"/>
    <property type="match status" value="1"/>
</dbReference>
<dbReference type="Proteomes" id="UP000295444">
    <property type="component" value="Unassembled WGS sequence"/>
</dbReference>
<gene>
    <name evidence="1" type="ORF">EV186_102842</name>
</gene>
<evidence type="ECO:0000313" key="1">
    <source>
        <dbReference type="EMBL" id="TDQ00976.1"/>
    </source>
</evidence>
<accession>A0A4R6SHW9</accession>
<name>A0A4R6SHW9_LABRH</name>
<organism evidence="1 2">
    <name type="scientific">Labedaea rhizosphaerae</name>
    <dbReference type="NCBI Taxonomy" id="598644"/>
    <lineage>
        <taxon>Bacteria</taxon>
        <taxon>Bacillati</taxon>
        <taxon>Actinomycetota</taxon>
        <taxon>Actinomycetes</taxon>
        <taxon>Pseudonocardiales</taxon>
        <taxon>Pseudonocardiaceae</taxon>
        <taxon>Labedaea</taxon>
    </lineage>
</organism>
<dbReference type="InterPro" id="IPR029045">
    <property type="entry name" value="ClpP/crotonase-like_dom_sf"/>
</dbReference>
<evidence type="ECO:0000313" key="2">
    <source>
        <dbReference type="Proteomes" id="UP000295444"/>
    </source>
</evidence>
<sequence length="88" mass="9250">MTGGGANPCDSHRVSAHLEATIPIGRAINPISGTNWEGTGVQPHIEVPASEAFDAAYRPALRHVLDLGEDGPRRKIAEQARSALAELG</sequence>
<dbReference type="RefSeq" id="WP_243754024.1">
    <property type="nucleotide sequence ID" value="NZ_SNXZ01000002.1"/>
</dbReference>
<keyword evidence="2" id="KW-1185">Reference proteome</keyword>
<reference evidence="1 2" key="1">
    <citation type="submission" date="2019-03" db="EMBL/GenBank/DDBJ databases">
        <title>Genomic Encyclopedia of Type Strains, Phase IV (KMG-IV): sequencing the most valuable type-strain genomes for metagenomic binning, comparative biology and taxonomic classification.</title>
        <authorList>
            <person name="Goeker M."/>
        </authorList>
    </citation>
    <scope>NUCLEOTIDE SEQUENCE [LARGE SCALE GENOMIC DNA]</scope>
    <source>
        <strain evidence="1 2">DSM 45361</strain>
    </source>
</reference>
<dbReference type="EMBL" id="SNXZ01000002">
    <property type="protein sequence ID" value="TDQ00976.1"/>
    <property type="molecule type" value="Genomic_DNA"/>
</dbReference>
<dbReference type="AlphaFoldDB" id="A0A4R6SHW9"/>
<proteinExistence type="predicted"/>
<protein>
    <submittedName>
        <fullName evidence="1">Uncharacterized protein</fullName>
    </submittedName>
</protein>
<comment type="caution">
    <text evidence="1">The sequence shown here is derived from an EMBL/GenBank/DDBJ whole genome shotgun (WGS) entry which is preliminary data.</text>
</comment>
<dbReference type="SUPFAM" id="SSF52096">
    <property type="entry name" value="ClpP/crotonase"/>
    <property type="match status" value="1"/>
</dbReference>